<feature type="compositionally biased region" description="Low complexity" evidence="5">
    <location>
        <begin position="123"/>
        <end position="136"/>
    </location>
</feature>
<dbReference type="RefSeq" id="XP_026603552.1">
    <property type="nucleotide sequence ID" value="XM_026747720.1"/>
</dbReference>
<dbReference type="GO" id="GO:0016020">
    <property type="term" value="C:membrane"/>
    <property type="evidence" value="ECO:0007669"/>
    <property type="project" value="UniProtKB-SubCell"/>
</dbReference>
<dbReference type="GO" id="GO:0071944">
    <property type="term" value="C:cell periphery"/>
    <property type="evidence" value="ECO:0007669"/>
    <property type="project" value="UniProtKB-ARBA"/>
</dbReference>
<protein>
    <submittedName>
        <fullName evidence="7">Uncharacterized protein</fullName>
    </submittedName>
</protein>
<feature type="region of interest" description="Disordered" evidence="5">
    <location>
        <begin position="196"/>
        <end position="274"/>
    </location>
</feature>
<keyword evidence="2 6" id="KW-0812">Transmembrane</keyword>
<name>A0A3D8RXS0_9EURO</name>
<evidence type="ECO:0000313" key="8">
    <source>
        <dbReference type="Proteomes" id="UP000256690"/>
    </source>
</evidence>
<dbReference type="STRING" id="1810919.A0A3D8RXS0"/>
<evidence type="ECO:0000256" key="6">
    <source>
        <dbReference type="SAM" id="Phobius"/>
    </source>
</evidence>
<keyword evidence="4 6" id="KW-0472">Membrane</keyword>
<dbReference type="InterPro" id="IPR051694">
    <property type="entry name" value="Immunoregulatory_rcpt-like"/>
</dbReference>
<sequence length="306" mass="32584">MARFPIPALWPTYLASPLVFPRASAWTLLWRNETTRSSVEDGQSAQNCTPIWHQKNEEFSWDPEGPWCLKFYSDNTCEDSNGITCEGYKWKQPASQNISAFSVYPMPPASVTAFGFASSTAVPSTTATTTPSSTNTGAEEAEVTEELSSDGSSLSGGAIAGIVVGVVVAVAFLCAACFYLGRRTGRKAATAAAAATANIAPRSDSPPPAPLDANTNPSSPPSEDASSSPTLAVPGQTIAELPKPPMVEIEYVPPSGDHQPPNGTRMIELPGPNPEVELSNTRQVQEMGVTRQIQELEGHSMERRVE</sequence>
<evidence type="ECO:0000313" key="7">
    <source>
        <dbReference type="EMBL" id="RDW78852.1"/>
    </source>
</evidence>
<organism evidence="7 8">
    <name type="scientific">Aspergillus mulundensis</name>
    <dbReference type="NCBI Taxonomy" id="1810919"/>
    <lineage>
        <taxon>Eukaryota</taxon>
        <taxon>Fungi</taxon>
        <taxon>Dikarya</taxon>
        <taxon>Ascomycota</taxon>
        <taxon>Pezizomycotina</taxon>
        <taxon>Eurotiomycetes</taxon>
        <taxon>Eurotiomycetidae</taxon>
        <taxon>Eurotiales</taxon>
        <taxon>Aspergillaceae</taxon>
        <taxon>Aspergillus</taxon>
        <taxon>Aspergillus subgen. Nidulantes</taxon>
    </lineage>
</organism>
<keyword evidence="8" id="KW-1185">Reference proteome</keyword>
<comment type="caution">
    <text evidence="7">The sequence shown here is derived from an EMBL/GenBank/DDBJ whole genome shotgun (WGS) entry which is preliminary data.</text>
</comment>
<dbReference type="AlphaFoldDB" id="A0A3D8RXS0"/>
<dbReference type="OrthoDB" id="4505626at2759"/>
<evidence type="ECO:0000256" key="5">
    <source>
        <dbReference type="SAM" id="MobiDB-lite"/>
    </source>
</evidence>
<feature type="transmembrane region" description="Helical" evidence="6">
    <location>
        <begin position="158"/>
        <end position="180"/>
    </location>
</feature>
<feature type="compositionally biased region" description="Acidic residues" evidence="5">
    <location>
        <begin position="139"/>
        <end position="148"/>
    </location>
</feature>
<feature type="region of interest" description="Disordered" evidence="5">
    <location>
        <begin position="123"/>
        <end position="153"/>
    </location>
</feature>
<gene>
    <name evidence="7" type="ORF">DSM5745_05704</name>
</gene>
<dbReference type="PANTHER" id="PTHR15549">
    <property type="entry name" value="PAIRED IMMUNOGLOBULIN-LIKE TYPE 2 RECEPTOR"/>
    <property type="match status" value="1"/>
</dbReference>
<dbReference type="Proteomes" id="UP000256690">
    <property type="component" value="Unassembled WGS sequence"/>
</dbReference>
<keyword evidence="3 6" id="KW-1133">Transmembrane helix</keyword>
<evidence type="ECO:0000256" key="4">
    <source>
        <dbReference type="ARBA" id="ARBA00023136"/>
    </source>
</evidence>
<evidence type="ECO:0000256" key="3">
    <source>
        <dbReference type="ARBA" id="ARBA00022989"/>
    </source>
</evidence>
<dbReference type="EMBL" id="PVWQ01000006">
    <property type="protein sequence ID" value="RDW78852.1"/>
    <property type="molecule type" value="Genomic_DNA"/>
</dbReference>
<accession>A0A3D8RXS0</accession>
<dbReference type="GeneID" id="38116074"/>
<proteinExistence type="predicted"/>
<evidence type="ECO:0000256" key="1">
    <source>
        <dbReference type="ARBA" id="ARBA00004167"/>
    </source>
</evidence>
<reference evidence="7 8" key="1">
    <citation type="journal article" date="2018" name="IMA Fungus">
        <title>IMA Genome-F 9: Draft genome sequence of Annulohypoxylon stygium, Aspergillus mulundensis, Berkeleyomyces basicola (syn. Thielaviopsis basicola), Ceratocystis smalleyi, two Cercospora beticola strains, Coleophoma cylindrospora, Fusarium fracticaudum, Phialophora cf. hyalina, and Morchella septimelata.</title>
        <authorList>
            <person name="Wingfield B.D."/>
            <person name="Bills G.F."/>
            <person name="Dong Y."/>
            <person name="Huang W."/>
            <person name="Nel W.J."/>
            <person name="Swalarsk-Parry B.S."/>
            <person name="Vaghefi N."/>
            <person name="Wilken P.M."/>
            <person name="An Z."/>
            <person name="de Beer Z.W."/>
            <person name="De Vos L."/>
            <person name="Chen L."/>
            <person name="Duong T.A."/>
            <person name="Gao Y."/>
            <person name="Hammerbacher A."/>
            <person name="Kikkert J.R."/>
            <person name="Li Y."/>
            <person name="Li H."/>
            <person name="Li K."/>
            <person name="Li Q."/>
            <person name="Liu X."/>
            <person name="Ma X."/>
            <person name="Naidoo K."/>
            <person name="Pethybridge S.J."/>
            <person name="Sun J."/>
            <person name="Steenkamp E.T."/>
            <person name="van der Nest M.A."/>
            <person name="van Wyk S."/>
            <person name="Wingfield M.J."/>
            <person name="Xiong C."/>
            <person name="Yue Q."/>
            <person name="Zhang X."/>
        </authorList>
    </citation>
    <scope>NUCLEOTIDE SEQUENCE [LARGE SCALE GENOMIC DNA]</scope>
    <source>
        <strain evidence="7 8">DSM 5745</strain>
    </source>
</reference>
<evidence type="ECO:0000256" key="2">
    <source>
        <dbReference type="ARBA" id="ARBA00022692"/>
    </source>
</evidence>
<comment type="subcellular location">
    <subcellularLocation>
        <location evidence="1">Membrane</location>
        <topology evidence="1">Single-pass membrane protein</topology>
    </subcellularLocation>
</comment>